<evidence type="ECO:0000256" key="1">
    <source>
        <dbReference type="ARBA" id="ARBA00010617"/>
    </source>
</evidence>
<evidence type="ECO:0000256" key="3">
    <source>
        <dbReference type="ARBA" id="ARBA00023004"/>
    </source>
</evidence>
<protein>
    <submittedName>
        <fullName evidence="4">Putative cytochrome P450</fullName>
    </submittedName>
</protein>
<keyword evidence="5" id="KW-1185">Reference proteome</keyword>
<gene>
    <name evidence="4" type="ORF">RchiOBHm_Chr7g0212411</name>
</gene>
<dbReference type="GO" id="GO:0004497">
    <property type="term" value="F:monooxygenase activity"/>
    <property type="evidence" value="ECO:0007669"/>
    <property type="project" value="InterPro"/>
</dbReference>
<keyword evidence="2" id="KW-0479">Metal-binding</keyword>
<dbReference type="GO" id="GO:0020037">
    <property type="term" value="F:heme binding"/>
    <property type="evidence" value="ECO:0007669"/>
    <property type="project" value="InterPro"/>
</dbReference>
<evidence type="ECO:0000313" key="5">
    <source>
        <dbReference type="Proteomes" id="UP000238479"/>
    </source>
</evidence>
<reference evidence="4 5" key="1">
    <citation type="journal article" date="2018" name="Nat. Genet.">
        <title>The Rosa genome provides new insights in the design of modern roses.</title>
        <authorList>
            <person name="Bendahmane M."/>
        </authorList>
    </citation>
    <scope>NUCLEOTIDE SEQUENCE [LARGE SCALE GENOMIC DNA]</scope>
    <source>
        <strain evidence="5">cv. Old Blush</strain>
    </source>
</reference>
<dbReference type="AlphaFoldDB" id="A0A2P6PAQ1"/>
<dbReference type="Proteomes" id="UP000238479">
    <property type="component" value="Chromosome 7"/>
</dbReference>
<dbReference type="OMA" id="KIMKTHN"/>
<dbReference type="GO" id="GO:0016705">
    <property type="term" value="F:oxidoreductase activity, acting on paired donors, with incorporation or reduction of molecular oxygen"/>
    <property type="evidence" value="ECO:0007669"/>
    <property type="project" value="InterPro"/>
</dbReference>
<comment type="similarity">
    <text evidence="1">Belongs to the cytochrome P450 family.</text>
</comment>
<dbReference type="STRING" id="74649.A0A2P6PAQ1"/>
<organism evidence="4 5">
    <name type="scientific">Rosa chinensis</name>
    <name type="common">China rose</name>
    <dbReference type="NCBI Taxonomy" id="74649"/>
    <lineage>
        <taxon>Eukaryota</taxon>
        <taxon>Viridiplantae</taxon>
        <taxon>Streptophyta</taxon>
        <taxon>Embryophyta</taxon>
        <taxon>Tracheophyta</taxon>
        <taxon>Spermatophyta</taxon>
        <taxon>Magnoliopsida</taxon>
        <taxon>eudicotyledons</taxon>
        <taxon>Gunneridae</taxon>
        <taxon>Pentapetalae</taxon>
        <taxon>rosids</taxon>
        <taxon>fabids</taxon>
        <taxon>Rosales</taxon>
        <taxon>Rosaceae</taxon>
        <taxon>Rosoideae</taxon>
        <taxon>Rosoideae incertae sedis</taxon>
        <taxon>Rosa</taxon>
    </lineage>
</organism>
<comment type="caution">
    <text evidence="4">The sequence shown here is derived from an EMBL/GenBank/DDBJ whole genome shotgun (WGS) entry which is preliminary data.</text>
</comment>
<dbReference type="SUPFAM" id="SSF48264">
    <property type="entry name" value="Cytochrome P450"/>
    <property type="match status" value="1"/>
</dbReference>
<evidence type="ECO:0000313" key="4">
    <source>
        <dbReference type="EMBL" id="PRQ19006.1"/>
    </source>
</evidence>
<dbReference type="PANTHER" id="PTHR47955">
    <property type="entry name" value="CYTOCHROME P450 FAMILY 71 PROTEIN"/>
    <property type="match status" value="1"/>
</dbReference>
<dbReference type="GO" id="GO:0005506">
    <property type="term" value="F:iron ion binding"/>
    <property type="evidence" value="ECO:0007669"/>
    <property type="project" value="InterPro"/>
</dbReference>
<keyword evidence="3" id="KW-0408">Iron</keyword>
<evidence type="ECO:0000256" key="2">
    <source>
        <dbReference type="ARBA" id="ARBA00022723"/>
    </source>
</evidence>
<dbReference type="Gramene" id="PRQ19006">
    <property type="protein sequence ID" value="PRQ19006"/>
    <property type="gene ID" value="RchiOBHm_Chr7g0212411"/>
</dbReference>
<dbReference type="Gene3D" id="1.10.630.10">
    <property type="entry name" value="Cytochrome P450"/>
    <property type="match status" value="1"/>
</dbReference>
<name>A0A2P6PAQ1_ROSCH</name>
<proteinExistence type="inferred from homology"/>
<dbReference type="PANTHER" id="PTHR47955:SF15">
    <property type="entry name" value="CYTOCHROME P450 71A2-LIKE"/>
    <property type="match status" value="1"/>
</dbReference>
<accession>A0A2P6PAQ1</accession>
<dbReference type="EMBL" id="PDCK01000045">
    <property type="protein sequence ID" value="PRQ19006.1"/>
    <property type="molecule type" value="Genomic_DNA"/>
</dbReference>
<dbReference type="InterPro" id="IPR036396">
    <property type="entry name" value="Cyt_P450_sf"/>
</dbReference>
<sequence>MTNILFYGCKDVVLSAYGEYWGRVRKLYVVELLSLKRVQKLQFAREKEVAEIGNRIRKACLGNSSINLSDMLITTSNNILSRCVIGKRFVEENDNWFGEASRRLLIQLTTFSFGDFFLV</sequence>